<accession>A0A154PAA1</accession>
<organism evidence="1 2">
    <name type="scientific">Dufourea novaeangliae</name>
    <name type="common">Sweat bee</name>
    <dbReference type="NCBI Taxonomy" id="178035"/>
    <lineage>
        <taxon>Eukaryota</taxon>
        <taxon>Metazoa</taxon>
        <taxon>Ecdysozoa</taxon>
        <taxon>Arthropoda</taxon>
        <taxon>Hexapoda</taxon>
        <taxon>Insecta</taxon>
        <taxon>Pterygota</taxon>
        <taxon>Neoptera</taxon>
        <taxon>Endopterygota</taxon>
        <taxon>Hymenoptera</taxon>
        <taxon>Apocrita</taxon>
        <taxon>Aculeata</taxon>
        <taxon>Apoidea</taxon>
        <taxon>Anthophila</taxon>
        <taxon>Halictidae</taxon>
        <taxon>Rophitinae</taxon>
        <taxon>Dufourea</taxon>
    </lineage>
</organism>
<dbReference type="AlphaFoldDB" id="A0A154PAA1"/>
<keyword evidence="2" id="KW-1185">Reference proteome</keyword>
<dbReference type="EMBL" id="KQ434857">
    <property type="protein sequence ID" value="KZC08825.1"/>
    <property type="molecule type" value="Genomic_DNA"/>
</dbReference>
<evidence type="ECO:0000313" key="2">
    <source>
        <dbReference type="Proteomes" id="UP000076502"/>
    </source>
</evidence>
<sequence>MDNVELEEYFIFIQCSRLKEIGTLETSSASLEQFRLYKNKNSRPFLEDSKTVSAYYLTTEISIHLTGI</sequence>
<evidence type="ECO:0000313" key="1">
    <source>
        <dbReference type="EMBL" id="KZC08825.1"/>
    </source>
</evidence>
<gene>
    <name evidence="1" type="ORF">WN55_11328</name>
</gene>
<dbReference type="Proteomes" id="UP000076502">
    <property type="component" value="Unassembled WGS sequence"/>
</dbReference>
<reference evidence="1 2" key="1">
    <citation type="submission" date="2015-07" db="EMBL/GenBank/DDBJ databases">
        <title>The genome of Dufourea novaeangliae.</title>
        <authorList>
            <person name="Pan H."/>
            <person name="Kapheim K."/>
        </authorList>
    </citation>
    <scope>NUCLEOTIDE SEQUENCE [LARGE SCALE GENOMIC DNA]</scope>
    <source>
        <strain evidence="1">0120121106</strain>
        <tissue evidence="1">Whole body</tissue>
    </source>
</reference>
<proteinExistence type="predicted"/>
<protein>
    <submittedName>
        <fullName evidence="1">Uncharacterized protein</fullName>
    </submittedName>
</protein>
<name>A0A154PAA1_DUFNO</name>